<comment type="caution">
    <text evidence="3">The sequence shown here is derived from an EMBL/GenBank/DDBJ whole genome shotgun (WGS) entry which is preliminary data.</text>
</comment>
<dbReference type="InterPro" id="IPR025665">
    <property type="entry name" value="Beta-barrel_OMP_2"/>
</dbReference>
<dbReference type="AlphaFoldDB" id="U7DCM2"/>
<evidence type="ECO:0000259" key="2">
    <source>
        <dbReference type="Pfam" id="PF13568"/>
    </source>
</evidence>
<dbReference type="STRING" id="1313304.CALK_0926"/>
<gene>
    <name evidence="3" type="ORF">CALK_0926</name>
</gene>
<dbReference type="EMBL" id="ASJR01000006">
    <property type="protein sequence ID" value="ERP32195.1"/>
    <property type="molecule type" value="Genomic_DNA"/>
</dbReference>
<dbReference type="Pfam" id="PF13568">
    <property type="entry name" value="OMP_b-brl_2"/>
    <property type="match status" value="1"/>
</dbReference>
<keyword evidence="4" id="KW-1185">Reference proteome</keyword>
<dbReference type="eggNOG" id="COG3637">
    <property type="taxonomic scope" value="Bacteria"/>
</dbReference>
<name>U7DCM2_9BACT</name>
<keyword evidence="1" id="KW-0732">Signal</keyword>
<feature type="domain" description="Outer membrane protein beta-barrel" evidence="2">
    <location>
        <begin position="48"/>
        <end position="165"/>
    </location>
</feature>
<feature type="chain" id="PRO_5004680750" description="Outer membrane protein beta-barrel domain-containing protein" evidence="1">
    <location>
        <begin position="22"/>
        <end position="188"/>
    </location>
</feature>
<sequence length="188" mass="20333">MRRILLSAFVALFVCGFSVSAMDLTLQPKAGLAFTNAWGDDADADMIVNFAGGVALEMGLSEKFSLQPELLWSVKGAEDGDALRLHYLEIPLLAKVDLGMPFLYAGPSMGFLLTATYDGETEVGGEDVKDWFETFDLGIAMGGGVTINDAFEIDARFNLGLLNVDDGRDFDSRNMAIGLFLGYNIPLN</sequence>
<accession>U7DCM2</accession>
<protein>
    <recommendedName>
        <fullName evidence="2">Outer membrane protein beta-barrel domain-containing protein</fullName>
    </recommendedName>
</protein>
<dbReference type="PATRIC" id="fig|1313304.3.peg.885"/>
<feature type="signal peptide" evidence="1">
    <location>
        <begin position="1"/>
        <end position="21"/>
    </location>
</feature>
<dbReference type="OrthoDB" id="947434at2"/>
<evidence type="ECO:0000313" key="3">
    <source>
        <dbReference type="EMBL" id="ERP32195.1"/>
    </source>
</evidence>
<reference evidence="3 4" key="1">
    <citation type="journal article" date="2013" name="Environ. Microbiol.">
        <title>Genome analysis of Chitinivibrio alkaliphilus gen. nov., sp. nov., a novel extremely haloalkaliphilic anaerobic chitinolytic bacterium from the candidate phylum Termite Group 3.</title>
        <authorList>
            <person name="Sorokin D.Y."/>
            <person name="Gumerov V.M."/>
            <person name="Rakitin A.L."/>
            <person name="Beletsky A.V."/>
            <person name="Damste J.S."/>
            <person name="Muyzer G."/>
            <person name="Mardanov A.V."/>
            <person name="Ravin N.V."/>
        </authorList>
    </citation>
    <scope>NUCLEOTIDE SEQUENCE [LARGE SCALE GENOMIC DNA]</scope>
    <source>
        <strain evidence="3 4">ACht1</strain>
    </source>
</reference>
<proteinExistence type="predicted"/>
<organism evidence="3 4">
    <name type="scientific">Chitinivibrio alkaliphilus ACht1</name>
    <dbReference type="NCBI Taxonomy" id="1313304"/>
    <lineage>
        <taxon>Bacteria</taxon>
        <taxon>Pseudomonadati</taxon>
        <taxon>Fibrobacterota</taxon>
        <taxon>Chitinivibrionia</taxon>
        <taxon>Chitinivibrionales</taxon>
        <taxon>Chitinivibrionaceae</taxon>
        <taxon>Chitinivibrio</taxon>
    </lineage>
</organism>
<evidence type="ECO:0000313" key="4">
    <source>
        <dbReference type="Proteomes" id="UP000017148"/>
    </source>
</evidence>
<dbReference type="RefSeq" id="WP_022636426.1">
    <property type="nucleotide sequence ID" value="NZ_ASJR01000006.1"/>
</dbReference>
<evidence type="ECO:0000256" key="1">
    <source>
        <dbReference type="SAM" id="SignalP"/>
    </source>
</evidence>
<dbReference type="Proteomes" id="UP000017148">
    <property type="component" value="Unassembled WGS sequence"/>
</dbReference>